<evidence type="ECO:0000313" key="13">
    <source>
        <dbReference type="Proteomes" id="UP001642900"/>
    </source>
</evidence>
<evidence type="ECO:0000256" key="4">
    <source>
        <dbReference type="ARBA" id="ARBA00022752"/>
    </source>
</evidence>
<dbReference type="Pfam" id="PF00108">
    <property type="entry name" value="Thiolase_N"/>
    <property type="match status" value="1"/>
</dbReference>
<dbReference type="CDD" id="cd00751">
    <property type="entry name" value="thiolase"/>
    <property type="match status" value="1"/>
</dbReference>
<dbReference type="InterPro" id="IPR020613">
    <property type="entry name" value="Thiolase_CS"/>
</dbReference>
<dbReference type="RefSeq" id="WP_165022027.1">
    <property type="nucleotide sequence ID" value="NZ_JAAKZF010000001.1"/>
</dbReference>
<evidence type="ECO:0000259" key="11">
    <source>
        <dbReference type="Pfam" id="PF02803"/>
    </source>
</evidence>
<dbReference type="GO" id="GO:0044281">
    <property type="term" value="P:small molecule metabolic process"/>
    <property type="evidence" value="ECO:0007669"/>
    <property type="project" value="UniProtKB-ARBA"/>
</dbReference>
<dbReference type="SUPFAM" id="SSF53901">
    <property type="entry name" value="Thiolase-like"/>
    <property type="match status" value="2"/>
</dbReference>
<protein>
    <recommendedName>
        <fullName evidence="7">Beta-ketothiolase</fullName>
    </recommendedName>
</protein>
<feature type="domain" description="Thiolase N-terminal" evidence="10">
    <location>
        <begin position="7"/>
        <end position="263"/>
    </location>
</feature>
<dbReference type="InterPro" id="IPR020617">
    <property type="entry name" value="Thiolase_C"/>
</dbReference>
<dbReference type="Proteomes" id="UP001642900">
    <property type="component" value="Unassembled WGS sequence"/>
</dbReference>
<evidence type="ECO:0000259" key="10">
    <source>
        <dbReference type="Pfam" id="PF00108"/>
    </source>
</evidence>
<dbReference type="PIRSF" id="PIRSF000429">
    <property type="entry name" value="Ac-CoA_Ac_transf"/>
    <property type="match status" value="1"/>
</dbReference>
<dbReference type="Pfam" id="PF02803">
    <property type="entry name" value="Thiolase_C"/>
    <property type="match status" value="1"/>
</dbReference>
<evidence type="ECO:0000256" key="9">
    <source>
        <dbReference type="RuleBase" id="RU003557"/>
    </source>
</evidence>
<evidence type="ECO:0000256" key="3">
    <source>
        <dbReference type="ARBA" id="ARBA00022679"/>
    </source>
</evidence>
<dbReference type="Gene3D" id="3.40.47.10">
    <property type="match status" value="2"/>
</dbReference>
<comment type="similarity">
    <text evidence="2 9">Belongs to the thiolase-like superfamily. Thiolase family.</text>
</comment>
<dbReference type="AlphaFoldDB" id="A0A6G4W5G6"/>
<evidence type="ECO:0000256" key="7">
    <source>
        <dbReference type="ARBA" id="ARBA00080155"/>
    </source>
</evidence>
<dbReference type="GO" id="GO:0003988">
    <property type="term" value="F:acetyl-CoA C-acyltransferase activity"/>
    <property type="evidence" value="ECO:0007669"/>
    <property type="project" value="UniProtKB-ARBA"/>
</dbReference>
<feature type="active site" description="Acyl-thioester intermediate" evidence="8">
    <location>
        <position position="91"/>
    </location>
</feature>
<dbReference type="PROSITE" id="PS00737">
    <property type="entry name" value="THIOLASE_2"/>
    <property type="match status" value="1"/>
</dbReference>
<dbReference type="PROSITE" id="PS00099">
    <property type="entry name" value="THIOLASE_3"/>
    <property type="match status" value="1"/>
</dbReference>
<dbReference type="InterPro" id="IPR002155">
    <property type="entry name" value="Thiolase"/>
</dbReference>
<comment type="caution">
    <text evidence="12">The sequence shown here is derived from an EMBL/GenBank/DDBJ whole genome shotgun (WGS) entry which is preliminary data.</text>
</comment>
<evidence type="ECO:0000256" key="5">
    <source>
        <dbReference type="ARBA" id="ARBA00023315"/>
    </source>
</evidence>
<sequence>MSASNAIVVASAARTPVGSFNGAFANTTAHELGAVVIKEALARAGVDGQEVDEVILGQVLTAGEGQNPARQAAIGAGLPKETTAWGLNQVCGSGLRAIALGMQQIATGDARIIVAGGQESMSMSPHCQHMRAGVKMGDFKLIDTMIKDGLWDAFHGYHMGITAENVARQWQLSRETQDEFALASQNKAEAAQKAGKFKDEIVAVTVKGRKGDTVVDQDEYIRHGATIEAMQKLRPAFDKEGTVTAANASGLNDGAAAAVLMTEAEASRRGITPLVRIVSWATAGVDPQIMGTGPIPASRRALEKAGWSVGDLDLVEANEAFAAQACAVNKDMGWDPEIVNVNGGAIAIGHPIGASGARIFNTLAFEMKRRGAKKGLATLCIGGGMGVAMCFEAMN</sequence>
<keyword evidence="13" id="KW-1185">Reference proteome</keyword>
<dbReference type="InterPro" id="IPR020610">
    <property type="entry name" value="Thiolase_AS"/>
</dbReference>
<reference evidence="12 13" key="1">
    <citation type="submission" date="2020-02" db="EMBL/GenBank/DDBJ databases">
        <title>Genome sequence of strain CCNWXJ40-4.</title>
        <authorList>
            <person name="Gao J."/>
            <person name="Sun J."/>
        </authorList>
    </citation>
    <scope>NUCLEOTIDE SEQUENCE [LARGE SCALE GENOMIC DNA]</scope>
    <source>
        <strain evidence="12 13">CCNWXJ 40-4</strain>
    </source>
</reference>
<dbReference type="PROSITE" id="PS00098">
    <property type="entry name" value="THIOLASE_1"/>
    <property type="match status" value="1"/>
</dbReference>
<evidence type="ECO:0000256" key="8">
    <source>
        <dbReference type="PIRSR" id="PIRSR000429-1"/>
    </source>
</evidence>
<evidence type="ECO:0000313" key="12">
    <source>
        <dbReference type="EMBL" id="NGO49784.1"/>
    </source>
</evidence>
<feature type="active site" description="Proton acceptor" evidence="8">
    <location>
        <position position="350"/>
    </location>
</feature>
<keyword evidence="4" id="KW-0583">PHB biosynthesis</keyword>
<dbReference type="NCBIfam" id="TIGR01930">
    <property type="entry name" value="AcCoA-C-Actrans"/>
    <property type="match status" value="1"/>
</dbReference>
<dbReference type="InterPro" id="IPR020616">
    <property type="entry name" value="Thiolase_N"/>
</dbReference>
<gene>
    <name evidence="12" type="ORF">G6N73_01105</name>
</gene>
<dbReference type="PANTHER" id="PTHR18919">
    <property type="entry name" value="ACETYL-COA C-ACYLTRANSFERASE"/>
    <property type="match status" value="1"/>
</dbReference>
<dbReference type="FunFam" id="3.40.47.10:FF:000010">
    <property type="entry name" value="Acetyl-CoA acetyltransferase (Thiolase)"/>
    <property type="match status" value="1"/>
</dbReference>
<evidence type="ECO:0000256" key="6">
    <source>
        <dbReference type="ARBA" id="ARBA00037924"/>
    </source>
</evidence>
<dbReference type="PANTHER" id="PTHR18919:SF107">
    <property type="entry name" value="ACETYL-COA ACETYLTRANSFERASE, CYTOSOLIC"/>
    <property type="match status" value="1"/>
</dbReference>
<dbReference type="InterPro" id="IPR020615">
    <property type="entry name" value="Thiolase_acyl_enz_int_AS"/>
</dbReference>
<comment type="pathway">
    <text evidence="6">Metabolic intermediate biosynthesis; (R)-mevalonate biosynthesis; (R)-mevalonate from acetyl-CoA: step 1/3.</text>
</comment>
<comment type="pathway">
    <text evidence="1">Biopolymer metabolism; poly-(R)-3-hydroxybutanoate biosynthesis.</text>
</comment>
<dbReference type="InterPro" id="IPR016039">
    <property type="entry name" value="Thiolase-like"/>
</dbReference>
<evidence type="ECO:0000256" key="1">
    <source>
        <dbReference type="ARBA" id="ARBA00004683"/>
    </source>
</evidence>
<feature type="domain" description="Thiolase C-terminal" evidence="11">
    <location>
        <begin position="272"/>
        <end position="392"/>
    </location>
</feature>
<accession>A0A6G4W5G6</accession>
<keyword evidence="5 9" id="KW-0012">Acyltransferase</keyword>
<name>A0A6G4W5G6_9HYPH</name>
<feature type="active site" description="Proton acceptor" evidence="8">
    <location>
        <position position="380"/>
    </location>
</feature>
<proteinExistence type="inferred from homology"/>
<evidence type="ECO:0000256" key="2">
    <source>
        <dbReference type="ARBA" id="ARBA00010982"/>
    </source>
</evidence>
<dbReference type="GO" id="GO:0042619">
    <property type="term" value="P:poly-hydroxybutyrate biosynthetic process"/>
    <property type="evidence" value="ECO:0007669"/>
    <property type="project" value="UniProtKB-KW"/>
</dbReference>
<dbReference type="EMBL" id="JAAKZF010000001">
    <property type="protein sequence ID" value="NGO49784.1"/>
    <property type="molecule type" value="Genomic_DNA"/>
</dbReference>
<keyword evidence="3 9" id="KW-0808">Transferase</keyword>
<organism evidence="12 13">
    <name type="scientific">Allomesorhizobium camelthorni</name>
    <dbReference type="NCBI Taxonomy" id="475069"/>
    <lineage>
        <taxon>Bacteria</taxon>
        <taxon>Pseudomonadati</taxon>
        <taxon>Pseudomonadota</taxon>
        <taxon>Alphaproteobacteria</taxon>
        <taxon>Hyphomicrobiales</taxon>
        <taxon>Phyllobacteriaceae</taxon>
        <taxon>Allomesorhizobium</taxon>
    </lineage>
</organism>